<evidence type="ECO:0000313" key="4">
    <source>
        <dbReference type="EMBL" id="GMM37641.1"/>
    </source>
</evidence>
<evidence type="ECO:0000313" key="5">
    <source>
        <dbReference type="Proteomes" id="UP001360560"/>
    </source>
</evidence>
<feature type="domain" description="Trafficking protein particle complex subunit 11" evidence="3">
    <location>
        <begin position="379"/>
        <end position="655"/>
    </location>
</feature>
<dbReference type="InterPro" id="IPR012880">
    <property type="entry name" value="Gryzun"/>
</dbReference>
<feature type="compositionally biased region" description="Polar residues" evidence="1">
    <location>
        <begin position="26"/>
        <end position="37"/>
    </location>
</feature>
<name>A0AAV5QSZ2_9ASCO</name>
<dbReference type="Pfam" id="PF07919">
    <property type="entry name" value="Gryzun"/>
    <property type="match status" value="2"/>
</dbReference>
<protein>
    <submittedName>
        <fullName evidence="4">Uncharacterized protein</fullName>
    </submittedName>
</protein>
<proteinExistence type="predicted"/>
<dbReference type="PANTHER" id="PTHR14374:SF0">
    <property type="entry name" value="TRAFFICKING PROTEIN PARTICLE COMPLEX SUBUNIT 11"/>
    <property type="match status" value="1"/>
</dbReference>
<sequence length="1361" mass="156316">MEHYPEYYVSQSAPLVVIQGLGKEAPQNTSSHRSTPMDSYKLKNRTESHPSLGESNSEKLERILPEVSTEFSSQLINLFRRHDISDDVWCSQFTKTSYNSNTLVYKFRFVDVKFRLPNIAQLPETPVVKQLPLVSAEKSILSPFNPNSAIYPQGILDDHWLIKYKELVPSVFISVHRIVAEKDQSNDDPDYFTKLDMGLSKEITTLKNQTQNRGIRFLEIIVSDQSNSTNPELSDRINNIRNITGLAPRTGLLFLPAGSGKEYNIFVEAVLHLIRPWCFDYYINLEKKFRRKRVNPPTTQLSKSITLSETHDNSGKITGYSLDQWDARYSSKLALTNLFHQNNEMSVKHLESAYESLTLLAGDIPLAACYNDESAVLLWHQTRQLLDILTINIVREYLYLELANKAYRRFDNHLSNVMSIIKKKSIDSKSYAAYNWLSIQFEWFGELCVMADEYIVPVDKPLLNDFNFGASAMPQPGYVFLQSVNFSRIAKGKTESMALANKIIDKPIKEKLILSEKDAKAFLETKDISKNVVLKYDDGAFEFFDCYLSLPVEKQVHFPFHQKLIVLLQKASVSFMKAKANDFERSISYINFQLGEENYCLGNSEKAIEYYEECVGYYKQDNWRTILVCILYKLVCSLAKVKKWNALIMYMLELAIVDEIFYTPEIKRLLNEMEIQDLLSFEEGKELPLINIYPLDETILPPHLFTGVFLFKDHILPLSKTCQMQLSLKNLMNSLVLVNLNLESIVIDFEGYLKPIVLRHDESKEDLKLNDLKEEDFANEFDENMDKDVLVGNTNLSFQSQEHKVFQFSQLASKIANNSVSSIVLNLAHQKFKLKYYLPTIPHLADDGFLDSKNNSAKVTPHSVDVNSNYYVNRLPKTNFFWIRGATMKKTIVSTPNPYEFITIPRRPETQISVENPTSAHSNEIYELKLVIDNNDKEDIGMIFRPLVKMYDTKSLARPSSRVSSTVTSPRNSLDLRDRSPGDLGDSILSQAAVATDKGVRIMKLQWDAFDKLVADDDVDDRKDLDFRLKNVKATSKEHHSLFIKVPNVIHKHFVIKIECSFFTGDNIVKQQESEEEMRTLGTRDTFSIRTPIAAPVTFSFGVLPEVRFEDIPNSFLFDSTNPYNSDSIVAHSRTWCGRPVIKYSSNIPIDIIDIYSEVVTPNHEEFICEKLDYNEKFAPVTLGTDHQQIVKSKQLFTTRKKNSKHHSNIPVHFKVIVKWKRHGNHEAGIINTTESQIWKLTLPLFEPRVLFNMTPVDHDEKSFNFHYIIENPTPRIFSFSTFIESNDNFEVSGYNRDLSQLPVLPFTRQPLEFKATAKKRGTKLKIPGLKVYDLVYKVTLPVLLATTDASADRSDIYISV</sequence>
<dbReference type="GeneID" id="90075616"/>
<gene>
    <name evidence="4" type="ORF">DASC09_049660</name>
</gene>
<feature type="domain" description="Gryzun putative trafficking through Golgi" evidence="2">
    <location>
        <begin position="1088"/>
        <end position="1360"/>
    </location>
</feature>
<dbReference type="Proteomes" id="UP001360560">
    <property type="component" value="Unassembled WGS sequence"/>
</dbReference>
<feature type="region of interest" description="Disordered" evidence="1">
    <location>
        <begin position="959"/>
        <end position="982"/>
    </location>
</feature>
<dbReference type="InterPro" id="IPR021773">
    <property type="entry name" value="TPC11"/>
</dbReference>
<dbReference type="Pfam" id="PF11817">
    <property type="entry name" value="Foie-gras_1"/>
    <property type="match status" value="1"/>
</dbReference>
<dbReference type="PANTHER" id="PTHR14374">
    <property type="entry name" value="FOIE GRAS"/>
    <property type="match status" value="1"/>
</dbReference>
<feature type="compositionally biased region" description="Low complexity" evidence="1">
    <location>
        <begin position="959"/>
        <end position="971"/>
    </location>
</feature>
<comment type="caution">
    <text evidence="4">The sequence shown here is derived from an EMBL/GenBank/DDBJ whole genome shotgun (WGS) entry which is preliminary data.</text>
</comment>
<dbReference type="RefSeq" id="XP_064854637.1">
    <property type="nucleotide sequence ID" value="XM_064998565.1"/>
</dbReference>
<reference evidence="4 5" key="1">
    <citation type="journal article" date="2023" name="Elife">
        <title>Identification of key yeast species and microbe-microbe interactions impacting larval growth of Drosophila in the wild.</title>
        <authorList>
            <person name="Mure A."/>
            <person name="Sugiura Y."/>
            <person name="Maeda R."/>
            <person name="Honda K."/>
            <person name="Sakurai N."/>
            <person name="Takahashi Y."/>
            <person name="Watada M."/>
            <person name="Katoh T."/>
            <person name="Gotoh A."/>
            <person name="Gotoh Y."/>
            <person name="Taniguchi I."/>
            <person name="Nakamura K."/>
            <person name="Hayashi T."/>
            <person name="Katayama T."/>
            <person name="Uemura T."/>
            <person name="Hattori Y."/>
        </authorList>
    </citation>
    <scope>NUCLEOTIDE SEQUENCE [LARGE SCALE GENOMIC DNA]</scope>
    <source>
        <strain evidence="4 5">SC-9</strain>
    </source>
</reference>
<feature type="domain" description="Gryzun putative trafficking through Golgi" evidence="2">
    <location>
        <begin position="708"/>
        <end position="868"/>
    </location>
</feature>
<evidence type="ECO:0000256" key="1">
    <source>
        <dbReference type="SAM" id="MobiDB-lite"/>
    </source>
</evidence>
<keyword evidence="5" id="KW-1185">Reference proteome</keyword>
<accession>A0AAV5QSZ2</accession>
<dbReference type="EMBL" id="BTFZ01000012">
    <property type="protein sequence ID" value="GMM37641.1"/>
    <property type="molecule type" value="Genomic_DNA"/>
</dbReference>
<evidence type="ECO:0000259" key="3">
    <source>
        <dbReference type="Pfam" id="PF11817"/>
    </source>
</evidence>
<feature type="region of interest" description="Disordered" evidence="1">
    <location>
        <begin position="24"/>
        <end position="59"/>
    </location>
</feature>
<evidence type="ECO:0000259" key="2">
    <source>
        <dbReference type="Pfam" id="PF07919"/>
    </source>
</evidence>
<organism evidence="4 5">
    <name type="scientific">Saccharomycopsis crataegensis</name>
    <dbReference type="NCBI Taxonomy" id="43959"/>
    <lineage>
        <taxon>Eukaryota</taxon>
        <taxon>Fungi</taxon>
        <taxon>Dikarya</taxon>
        <taxon>Ascomycota</taxon>
        <taxon>Saccharomycotina</taxon>
        <taxon>Saccharomycetes</taxon>
        <taxon>Saccharomycopsidaceae</taxon>
        <taxon>Saccharomycopsis</taxon>
    </lineage>
</organism>